<dbReference type="EMBL" id="JABFAB010000006">
    <property type="protein sequence ID" value="MBA0649798.1"/>
    <property type="molecule type" value="Genomic_DNA"/>
</dbReference>
<evidence type="ECO:0000313" key="10">
    <source>
        <dbReference type="Proteomes" id="UP000593573"/>
    </source>
</evidence>
<evidence type="ECO:0000256" key="2">
    <source>
        <dbReference type="ARBA" id="ARBA00022527"/>
    </source>
</evidence>
<comment type="catalytic activity">
    <reaction evidence="7">
        <text>L-threonyl-[protein] + ATP = O-phospho-L-threonyl-[protein] + ADP + H(+)</text>
        <dbReference type="Rhea" id="RHEA:46608"/>
        <dbReference type="Rhea" id="RHEA-COMP:11060"/>
        <dbReference type="Rhea" id="RHEA-COMP:11605"/>
        <dbReference type="ChEBI" id="CHEBI:15378"/>
        <dbReference type="ChEBI" id="CHEBI:30013"/>
        <dbReference type="ChEBI" id="CHEBI:30616"/>
        <dbReference type="ChEBI" id="CHEBI:61977"/>
        <dbReference type="ChEBI" id="CHEBI:456216"/>
        <dbReference type="EC" id="2.7.11.1"/>
    </reaction>
</comment>
<organism evidence="9 10">
    <name type="scientific">Gossypium klotzschianum</name>
    <dbReference type="NCBI Taxonomy" id="34286"/>
    <lineage>
        <taxon>Eukaryota</taxon>
        <taxon>Viridiplantae</taxon>
        <taxon>Streptophyta</taxon>
        <taxon>Embryophyta</taxon>
        <taxon>Tracheophyta</taxon>
        <taxon>Spermatophyta</taxon>
        <taxon>Magnoliopsida</taxon>
        <taxon>eudicotyledons</taxon>
        <taxon>Gunneridae</taxon>
        <taxon>Pentapetalae</taxon>
        <taxon>rosids</taxon>
        <taxon>malvids</taxon>
        <taxon>Malvales</taxon>
        <taxon>Malvaceae</taxon>
        <taxon>Malvoideae</taxon>
        <taxon>Gossypium</taxon>
    </lineage>
</organism>
<evidence type="ECO:0000256" key="4">
    <source>
        <dbReference type="ARBA" id="ARBA00022741"/>
    </source>
</evidence>
<name>A0A7J8UH36_9ROSI</name>
<dbReference type="PANTHER" id="PTHR48005:SF92">
    <property type="entry name" value="REPEAT RECEPTOR-LIKE PROTEIN KINASE FAMILY PROTEIN, PUTATIVE-RELATED"/>
    <property type="match status" value="1"/>
</dbReference>
<keyword evidence="2" id="KW-0723">Serine/threonine-protein kinase</keyword>
<protein>
    <recommendedName>
        <fullName evidence="1">non-specific serine/threonine protein kinase</fullName>
        <ecNumber evidence="1">2.7.11.1</ecNumber>
    </recommendedName>
</protein>
<keyword evidence="6" id="KW-0067">ATP-binding</keyword>
<evidence type="ECO:0000313" key="9">
    <source>
        <dbReference type="EMBL" id="MBA0649798.1"/>
    </source>
</evidence>
<dbReference type="SUPFAM" id="SSF56112">
    <property type="entry name" value="Protein kinase-like (PK-like)"/>
    <property type="match status" value="1"/>
</dbReference>
<proteinExistence type="predicted"/>
<dbReference type="Gene3D" id="1.10.510.10">
    <property type="entry name" value="Transferase(Phosphotransferase) domain 1"/>
    <property type="match status" value="1"/>
</dbReference>
<evidence type="ECO:0000256" key="8">
    <source>
        <dbReference type="ARBA" id="ARBA00048679"/>
    </source>
</evidence>
<reference evidence="9 10" key="1">
    <citation type="journal article" date="2019" name="Genome Biol. Evol.">
        <title>Insights into the evolution of the New World diploid cottons (Gossypium, subgenus Houzingenia) based on genome sequencing.</title>
        <authorList>
            <person name="Grover C.E."/>
            <person name="Arick M.A. 2nd"/>
            <person name="Thrash A."/>
            <person name="Conover J.L."/>
            <person name="Sanders W.S."/>
            <person name="Peterson D.G."/>
            <person name="Frelichowski J.E."/>
            <person name="Scheffler J.A."/>
            <person name="Scheffler B.E."/>
            <person name="Wendel J.F."/>
        </authorList>
    </citation>
    <scope>NUCLEOTIDE SEQUENCE [LARGE SCALE GENOMIC DNA]</scope>
    <source>
        <strain evidence="9">57</strain>
        <tissue evidence="9">Leaf</tissue>
    </source>
</reference>
<dbReference type="AlphaFoldDB" id="A0A7J8UH36"/>
<evidence type="ECO:0000256" key="1">
    <source>
        <dbReference type="ARBA" id="ARBA00012513"/>
    </source>
</evidence>
<comment type="caution">
    <text evidence="9">The sequence shown here is derived from an EMBL/GenBank/DDBJ whole genome shotgun (WGS) entry which is preliminary data.</text>
</comment>
<keyword evidence="4" id="KW-0547">Nucleotide-binding</keyword>
<dbReference type="Proteomes" id="UP000593573">
    <property type="component" value="Unassembled WGS sequence"/>
</dbReference>
<gene>
    <name evidence="9" type="ORF">Goklo_017321</name>
</gene>
<evidence type="ECO:0000256" key="6">
    <source>
        <dbReference type="ARBA" id="ARBA00022840"/>
    </source>
</evidence>
<dbReference type="GO" id="GO:0005524">
    <property type="term" value="F:ATP binding"/>
    <property type="evidence" value="ECO:0007669"/>
    <property type="project" value="UniProtKB-KW"/>
</dbReference>
<evidence type="ECO:0000256" key="7">
    <source>
        <dbReference type="ARBA" id="ARBA00047899"/>
    </source>
</evidence>
<evidence type="ECO:0000256" key="5">
    <source>
        <dbReference type="ARBA" id="ARBA00022777"/>
    </source>
</evidence>
<dbReference type="EC" id="2.7.11.1" evidence="1"/>
<dbReference type="OrthoDB" id="676979at2759"/>
<dbReference type="PANTHER" id="PTHR48005">
    <property type="entry name" value="LEUCINE RICH REPEAT KINASE 2"/>
    <property type="match status" value="1"/>
</dbReference>
<dbReference type="InterPro" id="IPR051420">
    <property type="entry name" value="Ser_Thr_Kinases_DiverseReg"/>
</dbReference>
<dbReference type="GO" id="GO:0004674">
    <property type="term" value="F:protein serine/threonine kinase activity"/>
    <property type="evidence" value="ECO:0007669"/>
    <property type="project" value="UniProtKB-KW"/>
</dbReference>
<keyword evidence="3" id="KW-0808">Transferase</keyword>
<evidence type="ECO:0000256" key="3">
    <source>
        <dbReference type="ARBA" id="ARBA00022679"/>
    </source>
</evidence>
<keyword evidence="5" id="KW-0418">Kinase</keyword>
<comment type="catalytic activity">
    <reaction evidence="8">
        <text>L-seryl-[protein] + ATP = O-phospho-L-seryl-[protein] + ADP + H(+)</text>
        <dbReference type="Rhea" id="RHEA:17989"/>
        <dbReference type="Rhea" id="RHEA-COMP:9863"/>
        <dbReference type="Rhea" id="RHEA-COMP:11604"/>
        <dbReference type="ChEBI" id="CHEBI:15378"/>
        <dbReference type="ChEBI" id="CHEBI:29999"/>
        <dbReference type="ChEBI" id="CHEBI:30616"/>
        <dbReference type="ChEBI" id="CHEBI:83421"/>
        <dbReference type="ChEBI" id="CHEBI:456216"/>
        <dbReference type="EC" id="2.7.11.1"/>
    </reaction>
</comment>
<sequence>MMDLESSNQTIVVGRCGYVAPEFAYTMDVTEKYDVYSFRMMALKTLMGKHPEEVLQ</sequence>
<dbReference type="InterPro" id="IPR011009">
    <property type="entry name" value="Kinase-like_dom_sf"/>
</dbReference>
<keyword evidence="10" id="KW-1185">Reference proteome</keyword>
<accession>A0A7J8UH36</accession>